<dbReference type="InterPro" id="IPR015500">
    <property type="entry name" value="Peptidase_S8_subtilisin-rel"/>
</dbReference>
<evidence type="ECO:0000256" key="2">
    <source>
        <dbReference type="ARBA" id="ARBA00022670"/>
    </source>
</evidence>
<dbReference type="PROSITE" id="PS00137">
    <property type="entry name" value="SUBTILASE_HIS"/>
    <property type="match status" value="1"/>
</dbReference>
<dbReference type="Pfam" id="PF00092">
    <property type="entry name" value="VWA"/>
    <property type="match status" value="1"/>
</dbReference>
<evidence type="ECO:0000256" key="3">
    <source>
        <dbReference type="ARBA" id="ARBA00022801"/>
    </source>
</evidence>
<dbReference type="PRINTS" id="PR00723">
    <property type="entry name" value="SUBTILISIN"/>
</dbReference>
<evidence type="ECO:0000259" key="5">
    <source>
        <dbReference type="PROSITE" id="PS50234"/>
    </source>
</evidence>
<dbReference type="Pfam" id="PF00082">
    <property type="entry name" value="Peptidase_S8"/>
    <property type="match status" value="1"/>
</dbReference>
<dbReference type="EMBL" id="UOGJ01000134">
    <property type="protein sequence ID" value="VAX37690.1"/>
    <property type="molecule type" value="Genomic_DNA"/>
</dbReference>
<dbReference type="InterPro" id="IPR023827">
    <property type="entry name" value="Peptidase_S8_Asp-AS"/>
</dbReference>
<dbReference type="PANTHER" id="PTHR43806">
    <property type="entry name" value="PEPTIDASE S8"/>
    <property type="match status" value="1"/>
</dbReference>
<dbReference type="Gene3D" id="3.40.50.410">
    <property type="entry name" value="von Willebrand factor, type A domain"/>
    <property type="match status" value="1"/>
</dbReference>
<accession>A0A3B1DRK9</accession>
<dbReference type="InterPro" id="IPR036852">
    <property type="entry name" value="Peptidase_S8/S53_dom_sf"/>
</dbReference>
<dbReference type="PROSITE" id="PS51892">
    <property type="entry name" value="SUBTILASE"/>
    <property type="match status" value="1"/>
</dbReference>
<dbReference type="SUPFAM" id="SSF53300">
    <property type="entry name" value="vWA-like"/>
    <property type="match status" value="1"/>
</dbReference>
<feature type="domain" description="VWFA" evidence="5">
    <location>
        <begin position="533"/>
        <end position="722"/>
    </location>
</feature>
<proteinExistence type="inferred from homology"/>
<dbReference type="GO" id="GO:0006508">
    <property type="term" value="P:proteolysis"/>
    <property type="evidence" value="ECO:0007669"/>
    <property type="project" value="UniProtKB-KW"/>
</dbReference>
<dbReference type="InterPro" id="IPR002035">
    <property type="entry name" value="VWF_A"/>
</dbReference>
<evidence type="ECO:0000256" key="1">
    <source>
        <dbReference type="ARBA" id="ARBA00011073"/>
    </source>
</evidence>
<dbReference type="InterPro" id="IPR036465">
    <property type="entry name" value="vWFA_dom_sf"/>
</dbReference>
<name>A0A3B1DRK9_9ZZZZ</name>
<evidence type="ECO:0000313" key="6">
    <source>
        <dbReference type="EMBL" id="VAX37690.1"/>
    </source>
</evidence>
<dbReference type="CDD" id="cd00198">
    <property type="entry name" value="vWFA"/>
    <property type="match status" value="1"/>
</dbReference>
<dbReference type="PROSITE" id="PS50234">
    <property type="entry name" value="VWFA"/>
    <property type="match status" value="1"/>
</dbReference>
<dbReference type="Gene3D" id="3.40.50.200">
    <property type="entry name" value="Peptidase S8/S53 domain"/>
    <property type="match status" value="1"/>
</dbReference>
<dbReference type="InterPro" id="IPR022398">
    <property type="entry name" value="Peptidase_S8_His-AS"/>
</dbReference>
<dbReference type="InterPro" id="IPR050131">
    <property type="entry name" value="Peptidase_S8_subtilisin-like"/>
</dbReference>
<comment type="similarity">
    <text evidence="1">Belongs to the peptidase S8 family.</text>
</comment>
<organism evidence="6">
    <name type="scientific">hydrothermal vent metagenome</name>
    <dbReference type="NCBI Taxonomy" id="652676"/>
    <lineage>
        <taxon>unclassified sequences</taxon>
        <taxon>metagenomes</taxon>
        <taxon>ecological metagenomes</taxon>
    </lineage>
</organism>
<dbReference type="PROSITE" id="PS00138">
    <property type="entry name" value="SUBTILASE_SER"/>
    <property type="match status" value="1"/>
</dbReference>
<gene>
    <name evidence="6" type="ORF">MNBD_UNCLBAC01-292</name>
</gene>
<sequence length="1052" mass="116034">MKKNNSPEKKPTKIPVIEGEWRGKKVKFRPDRVVIKLKVVKKEKECGFLKDKCKDICKLVPDAKIFRYPKKMPIFVLRVPEKSNVVELAEKISKRDDVVYAEPDFIGTIGIVPDDTRYADQWGPQKINSEGAWDLETGDNDILIGIIDTGFATANDGTLNHPDLDDAARYILGTDFVNDDNLPRDDHSHGTHVAGIAAAMSNNTEGVVGMNWNSPVYICKVFDSAGSGSQSDVEAAVEEIVDYAIDNNLHVVINLSARWISGHSALRDAAEYAHDNGMIFCIATGNDYDTSVGFPAAYSSDFDGVIAVGSTDDDDTVSSFSNTGPEITLVAPGRDILATTPTYAVTSGDTDYDEKTGTSMACPHVAGLASLVWSRESKQTNEQVKDVLINTAKKLGAGNFDNSWGYGRVDAEEAVAKSGWDIDLPYNSLDFIDIPENETTARAIRFNVKSFHATNFEIIDGPTGVFEVTFQPDTSMGKSTDYDTVRDAYIWISYTGTNVGDTHDGTVRVRCIETEQEWELTITANTIARPSSCVMMVFDKSNSMSFDSGIEGQRRIDVLRYSANILVDVIQEGNGMGIVAFDQDPHNVLIPVVGPLGEPSGIDPDRSNIRTSINTFNYNPSGVTSIGDGIERASTQLSPVAGYDNKAIVVLTDGEENEEKYISEVSDLINEKVFAVGLGTAANINPNALTEVCNNTGGYTLLTDQLDNDSYFKLAKYFLQILAGITNEDVVVDPDGWINQGEVHKIPFNLNEADISTDIILMMPYHDLIDLYLETPDGTIVDASSPTVGLYSGENVRFYRVTLPSPTMGGSSAHAGKWHAVLKFNSKYFKRYLSSLDKYPKAYNAAKTHGAQYTLLVHAYSNLRMRCALSQNSYEPGANINLRATLTEYGVPIRKSASVKAELTFPDNSTTNIYLHEIQQGIYETDIIANQSGVYQFRVMADGFTHRNTRYTRELVLTGTTWKGGDLPFPESGDDPDNVKRTLCELISCLGKNMSKELHDRLMKNGLNLNGLIKCLCYEKKEDKFRSVESLKFNKVELSQFLRILSEEVKRG</sequence>
<reference evidence="6" key="1">
    <citation type="submission" date="2018-06" db="EMBL/GenBank/DDBJ databases">
        <authorList>
            <person name="Zhirakovskaya E."/>
        </authorList>
    </citation>
    <scope>NUCLEOTIDE SEQUENCE</scope>
</reference>
<dbReference type="SUPFAM" id="SSF52743">
    <property type="entry name" value="Subtilisin-like"/>
    <property type="match status" value="1"/>
</dbReference>
<dbReference type="InterPro" id="IPR023828">
    <property type="entry name" value="Peptidase_S8_Ser-AS"/>
</dbReference>
<dbReference type="GO" id="GO:0004252">
    <property type="term" value="F:serine-type endopeptidase activity"/>
    <property type="evidence" value="ECO:0007669"/>
    <property type="project" value="InterPro"/>
</dbReference>
<dbReference type="PANTHER" id="PTHR43806:SF11">
    <property type="entry name" value="CEREVISIN-RELATED"/>
    <property type="match status" value="1"/>
</dbReference>
<keyword evidence="2" id="KW-0645">Protease</keyword>
<dbReference type="AlphaFoldDB" id="A0A3B1DRK9"/>
<keyword evidence="4" id="KW-0720">Serine protease</keyword>
<evidence type="ECO:0000256" key="4">
    <source>
        <dbReference type="ARBA" id="ARBA00022825"/>
    </source>
</evidence>
<dbReference type="InterPro" id="IPR000209">
    <property type="entry name" value="Peptidase_S8/S53_dom"/>
</dbReference>
<dbReference type="SMART" id="SM00327">
    <property type="entry name" value="VWA"/>
    <property type="match status" value="1"/>
</dbReference>
<protein>
    <recommendedName>
        <fullName evidence="5">VWFA domain-containing protein</fullName>
    </recommendedName>
</protein>
<keyword evidence="3" id="KW-0378">Hydrolase</keyword>
<dbReference type="PROSITE" id="PS00136">
    <property type="entry name" value="SUBTILASE_ASP"/>
    <property type="match status" value="1"/>
</dbReference>